<dbReference type="SUPFAM" id="SSF53474">
    <property type="entry name" value="alpha/beta-Hydrolases"/>
    <property type="match status" value="1"/>
</dbReference>
<dbReference type="Pfam" id="PF06500">
    <property type="entry name" value="FrsA-like"/>
    <property type="match status" value="1"/>
</dbReference>
<dbReference type="PANTHER" id="PTHR22946:SF13">
    <property type="entry name" value="ALPHA_BETA HYDROLASE PSOB"/>
    <property type="match status" value="1"/>
</dbReference>
<dbReference type="InterPro" id="IPR029058">
    <property type="entry name" value="AB_hydrolase_fold"/>
</dbReference>
<dbReference type="EMBL" id="NPIC01000001">
    <property type="protein sequence ID" value="RDL40493.1"/>
    <property type="molecule type" value="Genomic_DNA"/>
</dbReference>
<name>A0A370TYA5_9HELO</name>
<dbReference type="InterPro" id="IPR010520">
    <property type="entry name" value="FrsA-like"/>
</dbReference>
<evidence type="ECO:0000256" key="1">
    <source>
        <dbReference type="ARBA" id="ARBA00022801"/>
    </source>
</evidence>
<proteinExistence type="predicted"/>
<organism evidence="2 3">
    <name type="scientific">Venustampulla echinocandica</name>
    <dbReference type="NCBI Taxonomy" id="2656787"/>
    <lineage>
        <taxon>Eukaryota</taxon>
        <taxon>Fungi</taxon>
        <taxon>Dikarya</taxon>
        <taxon>Ascomycota</taxon>
        <taxon>Pezizomycotina</taxon>
        <taxon>Leotiomycetes</taxon>
        <taxon>Helotiales</taxon>
        <taxon>Pleuroascaceae</taxon>
        <taxon>Venustampulla</taxon>
    </lineage>
</organism>
<dbReference type="RefSeq" id="XP_031873149.1">
    <property type="nucleotide sequence ID" value="XM_032009095.1"/>
</dbReference>
<dbReference type="GeneID" id="43593321"/>
<dbReference type="InterPro" id="IPR050261">
    <property type="entry name" value="FrsA_esterase"/>
</dbReference>
<dbReference type="Gene3D" id="1.20.1440.110">
    <property type="entry name" value="acylaminoacyl peptidase"/>
    <property type="match status" value="1"/>
</dbReference>
<keyword evidence="1" id="KW-0378">Hydrolase</keyword>
<dbReference type="PANTHER" id="PTHR22946">
    <property type="entry name" value="DIENELACTONE HYDROLASE DOMAIN-CONTAINING PROTEIN-RELATED"/>
    <property type="match status" value="1"/>
</dbReference>
<sequence length="432" mass="48025">MHKFFKNTWLNFEVIRILGTAPNGGAELCEVLQAVSSIKEGDAESWRDAWRTQAERAEATAIRCVEAGNRELAKRAFLRASNYTRASGYMFVGSTPSKQDPRCLGIAEKGVELFKRGVGLLEGEVKFLDIPYPGGVDLKGYLYLPHPSKRIPGKIPILINCGGADSTQEELFFLNPAAAPDLGYAALTFDGPGQGMALRKHGLKLRPDWEYVTRHVLEYLTSYSSSNPELELDLDRIAVSGSALGGHFALRVASDPRIKACVAMDPLYDMWDFGTQHTSPAFISAWMNGWISNATVDRLINFGVSLSFQMKWEVYLAGAFWQLDSPTDILLEMKKFTFKLPNGNSFLDRVTCPTMISGAEKSLYLDVGSHTMMVWKGLYHIGERDKEIWMAAKPADGALQAKVGAFGLSNEYTFRFLDEKFEIEREVLGGKS</sequence>
<dbReference type="Gene3D" id="3.40.50.1820">
    <property type="entry name" value="alpha/beta hydrolase"/>
    <property type="match status" value="1"/>
</dbReference>
<protein>
    <submittedName>
        <fullName evidence="2">Uncharacterized protein</fullName>
    </submittedName>
</protein>
<gene>
    <name evidence="2" type="ORF">BP5553_00472</name>
</gene>
<evidence type="ECO:0000313" key="3">
    <source>
        <dbReference type="Proteomes" id="UP000254866"/>
    </source>
</evidence>
<dbReference type="GO" id="GO:0016787">
    <property type="term" value="F:hydrolase activity"/>
    <property type="evidence" value="ECO:0007669"/>
    <property type="project" value="UniProtKB-KW"/>
</dbReference>
<comment type="caution">
    <text evidence="2">The sequence shown here is derived from an EMBL/GenBank/DDBJ whole genome shotgun (WGS) entry which is preliminary data.</text>
</comment>
<evidence type="ECO:0000313" key="2">
    <source>
        <dbReference type="EMBL" id="RDL40493.1"/>
    </source>
</evidence>
<reference evidence="2 3" key="1">
    <citation type="journal article" date="2018" name="IMA Fungus">
        <title>IMA Genome-F 9: Draft genome sequence of Annulohypoxylon stygium, Aspergillus mulundensis, Berkeleyomyces basicola (syn. Thielaviopsis basicola), Ceratocystis smalleyi, two Cercospora beticola strains, Coleophoma cylindrospora, Fusarium fracticaudum, Phialophora cf. hyalina, and Morchella septimelata.</title>
        <authorList>
            <person name="Wingfield B.D."/>
            <person name="Bills G.F."/>
            <person name="Dong Y."/>
            <person name="Huang W."/>
            <person name="Nel W.J."/>
            <person name="Swalarsk-Parry B.S."/>
            <person name="Vaghefi N."/>
            <person name="Wilken P.M."/>
            <person name="An Z."/>
            <person name="de Beer Z.W."/>
            <person name="De Vos L."/>
            <person name="Chen L."/>
            <person name="Duong T.A."/>
            <person name="Gao Y."/>
            <person name="Hammerbacher A."/>
            <person name="Kikkert J.R."/>
            <person name="Li Y."/>
            <person name="Li H."/>
            <person name="Li K."/>
            <person name="Li Q."/>
            <person name="Liu X."/>
            <person name="Ma X."/>
            <person name="Naidoo K."/>
            <person name="Pethybridge S.J."/>
            <person name="Sun J."/>
            <person name="Steenkamp E.T."/>
            <person name="van der Nest M.A."/>
            <person name="van Wyk S."/>
            <person name="Wingfield M.J."/>
            <person name="Xiong C."/>
            <person name="Yue Q."/>
            <person name="Zhang X."/>
        </authorList>
    </citation>
    <scope>NUCLEOTIDE SEQUENCE [LARGE SCALE GENOMIC DNA]</scope>
    <source>
        <strain evidence="2 3">BP 5553</strain>
    </source>
</reference>
<accession>A0A370TYA5</accession>
<dbReference type="AlphaFoldDB" id="A0A370TYA5"/>
<keyword evidence="3" id="KW-1185">Reference proteome</keyword>
<dbReference type="OrthoDB" id="249703at2759"/>
<dbReference type="STRING" id="2656787.A0A370TYA5"/>
<dbReference type="Proteomes" id="UP000254866">
    <property type="component" value="Unassembled WGS sequence"/>
</dbReference>